<evidence type="ECO:0000259" key="3">
    <source>
        <dbReference type="Pfam" id="PF07250"/>
    </source>
</evidence>
<dbReference type="Gene3D" id="2.60.40.10">
    <property type="entry name" value="Immunoglobulins"/>
    <property type="match status" value="1"/>
</dbReference>
<evidence type="ECO:0000256" key="1">
    <source>
        <dbReference type="ARBA" id="ARBA00022729"/>
    </source>
</evidence>
<keyword evidence="6" id="KW-1185">Reference proteome</keyword>
<evidence type="ECO:0000313" key="6">
    <source>
        <dbReference type="Proteomes" id="UP001497512"/>
    </source>
</evidence>
<evidence type="ECO:0000259" key="4">
    <source>
        <dbReference type="Pfam" id="PF09118"/>
    </source>
</evidence>
<dbReference type="PANTHER" id="PTHR32208">
    <property type="entry name" value="SECRETED PROTEIN-RELATED"/>
    <property type="match status" value="1"/>
</dbReference>
<reference evidence="5" key="1">
    <citation type="submission" date="2024-02" db="EMBL/GenBank/DDBJ databases">
        <authorList>
            <consortium name="ELIXIR-Norway"/>
            <consortium name="Elixir Norway"/>
        </authorList>
    </citation>
    <scope>NUCLEOTIDE SEQUENCE</scope>
</reference>
<dbReference type="InterPro" id="IPR037293">
    <property type="entry name" value="Gal_Oxidase_central_sf"/>
</dbReference>
<name>A0ABP0ULV5_9BRYO</name>
<dbReference type="InterPro" id="IPR013783">
    <property type="entry name" value="Ig-like_fold"/>
</dbReference>
<dbReference type="Pfam" id="PF07250">
    <property type="entry name" value="Glyoxal_oxid_N"/>
    <property type="match status" value="1"/>
</dbReference>
<evidence type="ECO:0000256" key="2">
    <source>
        <dbReference type="SAM" id="SignalP"/>
    </source>
</evidence>
<sequence length="559" mass="60908">MKILSTFVLAAALLSMMSSTTSVRQVSAAVLVDSWELLVENAGVSAMHMTLAHTNKVIMFDRTDYGPSEIKLANGYCRHDPQDLALQTDCWAHSIELDLATNVIRPLTVLTDTWCSSGAWQADGFLTQTGGWNDGGSNVRTIGGGPDDDWVEYRNALAESRWYATNQLLPDQRQIVIGGRRQFNYEFVPPPAGGKYAYLAGRATAINFPFLAQTNDNEAENNLYPFVHLSTDGNLFVFANKDSILLNYNTGETVRTFPRLAGGPRNYPSSGSSVLLPISAVDGYTTAEVLVCGGSSDGAYVEATKSKQYWAAEQTCARLVITDPNPTWVIFDMPSPRVMGDMLLLPTGEVLIINGATQGTAGWGNARKPNLNPILFTPVNNGFQVMTPSTIPRVYHSTAVLLADGSVLVGGSNPNFGYTFTNTLFPTELRIERYSPYYLHSGYDLRRPYIDTISELALGYATSFTVLYHLGEAADGVFFHLYAPPFTTHTFSMNQRLLVLGSSQTPVLQKQTLLPGGSNYVYLSTVYAPPTSVTAPAGYYLLTVVNQGTPSASAWVHIG</sequence>
<accession>A0ABP0ULV5</accession>
<dbReference type="InterPro" id="IPR015202">
    <property type="entry name" value="GO-like_E_set"/>
</dbReference>
<dbReference type="Pfam" id="PF09118">
    <property type="entry name" value="GO-like_E_set"/>
    <property type="match status" value="1"/>
</dbReference>
<evidence type="ECO:0008006" key="7">
    <source>
        <dbReference type="Google" id="ProtNLM"/>
    </source>
</evidence>
<feature type="domain" description="Galactose oxidase-like Early set" evidence="4">
    <location>
        <begin position="447"/>
        <end position="558"/>
    </location>
</feature>
<dbReference type="SUPFAM" id="SSF81296">
    <property type="entry name" value="E set domains"/>
    <property type="match status" value="1"/>
</dbReference>
<evidence type="ECO:0000313" key="5">
    <source>
        <dbReference type="EMBL" id="CAK9223613.1"/>
    </source>
</evidence>
<proteinExistence type="predicted"/>
<dbReference type="Proteomes" id="UP001497512">
    <property type="component" value="Chromosome 4"/>
</dbReference>
<dbReference type="EMBL" id="OZ019896">
    <property type="protein sequence ID" value="CAK9223613.1"/>
    <property type="molecule type" value="Genomic_DNA"/>
</dbReference>
<dbReference type="InterPro" id="IPR011043">
    <property type="entry name" value="Gal_Oxase/kelch_b-propeller"/>
</dbReference>
<dbReference type="PANTHER" id="PTHR32208:SF71">
    <property type="entry name" value="GLYOXAL OXIDASE-RELATED PROTEIN"/>
    <property type="match status" value="1"/>
</dbReference>
<dbReference type="SUPFAM" id="SSF50965">
    <property type="entry name" value="Galactose oxidase, central domain"/>
    <property type="match status" value="1"/>
</dbReference>
<feature type="domain" description="Glyoxal oxidase N-terminal" evidence="3">
    <location>
        <begin position="47"/>
        <end position="438"/>
    </location>
</feature>
<gene>
    <name evidence="5" type="ORF">CSSPTR1EN2_LOCUS16919</name>
</gene>
<keyword evidence="1 2" id="KW-0732">Signal</keyword>
<dbReference type="Gene3D" id="2.130.10.80">
    <property type="entry name" value="Galactose oxidase/kelch, beta-propeller"/>
    <property type="match status" value="1"/>
</dbReference>
<organism evidence="5 6">
    <name type="scientific">Sphagnum troendelagicum</name>
    <dbReference type="NCBI Taxonomy" id="128251"/>
    <lineage>
        <taxon>Eukaryota</taxon>
        <taxon>Viridiplantae</taxon>
        <taxon>Streptophyta</taxon>
        <taxon>Embryophyta</taxon>
        <taxon>Bryophyta</taxon>
        <taxon>Sphagnophytina</taxon>
        <taxon>Sphagnopsida</taxon>
        <taxon>Sphagnales</taxon>
        <taxon>Sphagnaceae</taxon>
        <taxon>Sphagnum</taxon>
    </lineage>
</organism>
<dbReference type="InterPro" id="IPR014756">
    <property type="entry name" value="Ig_E-set"/>
</dbReference>
<dbReference type="InterPro" id="IPR009880">
    <property type="entry name" value="Glyoxal_oxidase_N"/>
</dbReference>
<protein>
    <recommendedName>
        <fullName evidence="7">Glyoxal oxidase</fullName>
    </recommendedName>
</protein>
<feature type="signal peptide" evidence="2">
    <location>
        <begin position="1"/>
        <end position="22"/>
    </location>
</feature>
<dbReference type="CDD" id="cd02851">
    <property type="entry name" value="E_set_GO_C"/>
    <property type="match status" value="1"/>
</dbReference>
<feature type="chain" id="PRO_5045706121" description="Glyoxal oxidase" evidence="2">
    <location>
        <begin position="23"/>
        <end position="559"/>
    </location>
</feature>